<gene>
    <name evidence="1" type="ORF">DFH08DRAFT_943786</name>
</gene>
<dbReference type="Gene3D" id="1.20.1280.50">
    <property type="match status" value="1"/>
</dbReference>
<evidence type="ECO:0008006" key="3">
    <source>
        <dbReference type="Google" id="ProtNLM"/>
    </source>
</evidence>
<dbReference type="PANTHER" id="PTHR38926">
    <property type="entry name" value="F-BOX DOMAIN CONTAINING PROTEIN, EXPRESSED"/>
    <property type="match status" value="1"/>
</dbReference>
<dbReference type="EMBL" id="JARIHO010000075">
    <property type="protein sequence ID" value="KAJ7311444.1"/>
    <property type="molecule type" value="Genomic_DNA"/>
</dbReference>
<protein>
    <recommendedName>
        <fullName evidence="3">F-box domain-containing protein</fullName>
    </recommendedName>
</protein>
<proteinExistence type="predicted"/>
<dbReference type="SUPFAM" id="SSF52047">
    <property type="entry name" value="RNI-like"/>
    <property type="match status" value="1"/>
</dbReference>
<evidence type="ECO:0000313" key="2">
    <source>
        <dbReference type="Proteomes" id="UP001218218"/>
    </source>
</evidence>
<dbReference type="AlphaFoldDB" id="A0AAD7ECB5"/>
<dbReference type="Gene3D" id="3.80.10.10">
    <property type="entry name" value="Ribonuclease Inhibitor"/>
    <property type="match status" value="1"/>
</dbReference>
<keyword evidence="2" id="KW-1185">Reference proteome</keyword>
<dbReference type="Proteomes" id="UP001218218">
    <property type="component" value="Unassembled WGS sequence"/>
</dbReference>
<accession>A0AAD7ECB5</accession>
<dbReference type="PANTHER" id="PTHR38926:SF72">
    <property type="entry name" value="IM:7136021-RELATED"/>
    <property type="match status" value="1"/>
</dbReference>
<reference evidence="1" key="1">
    <citation type="submission" date="2023-03" db="EMBL/GenBank/DDBJ databases">
        <title>Massive genome expansion in bonnet fungi (Mycena s.s.) driven by repeated elements and novel gene families across ecological guilds.</title>
        <authorList>
            <consortium name="Lawrence Berkeley National Laboratory"/>
            <person name="Harder C.B."/>
            <person name="Miyauchi S."/>
            <person name="Viragh M."/>
            <person name="Kuo A."/>
            <person name="Thoen E."/>
            <person name="Andreopoulos B."/>
            <person name="Lu D."/>
            <person name="Skrede I."/>
            <person name="Drula E."/>
            <person name="Henrissat B."/>
            <person name="Morin E."/>
            <person name="Kohler A."/>
            <person name="Barry K."/>
            <person name="LaButti K."/>
            <person name="Morin E."/>
            <person name="Salamov A."/>
            <person name="Lipzen A."/>
            <person name="Mereny Z."/>
            <person name="Hegedus B."/>
            <person name="Baldrian P."/>
            <person name="Stursova M."/>
            <person name="Weitz H."/>
            <person name="Taylor A."/>
            <person name="Grigoriev I.V."/>
            <person name="Nagy L.G."/>
            <person name="Martin F."/>
            <person name="Kauserud H."/>
        </authorList>
    </citation>
    <scope>NUCLEOTIDE SEQUENCE</scope>
    <source>
        <strain evidence="1">CBHHK002</strain>
    </source>
</reference>
<dbReference type="InterPro" id="IPR032675">
    <property type="entry name" value="LRR_dom_sf"/>
</dbReference>
<name>A0AAD7ECB5_9AGAR</name>
<comment type="caution">
    <text evidence="1">The sequence shown here is derived from an EMBL/GenBank/DDBJ whole genome shotgun (WGS) entry which is preliminary data.</text>
</comment>
<organism evidence="1 2">
    <name type="scientific">Mycena albidolilacea</name>
    <dbReference type="NCBI Taxonomy" id="1033008"/>
    <lineage>
        <taxon>Eukaryota</taxon>
        <taxon>Fungi</taxon>
        <taxon>Dikarya</taxon>
        <taxon>Basidiomycota</taxon>
        <taxon>Agaricomycotina</taxon>
        <taxon>Agaricomycetes</taxon>
        <taxon>Agaricomycetidae</taxon>
        <taxon>Agaricales</taxon>
        <taxon>Marasmiineae</taxon>
        <taxon>Mycenaceae</taxon>
        <taxon>Mycena</taxon>
    </lineage>
</organism>
<sequence>MLPWAVGPLSNRAPQYQNQYTLVNRDGKLRLAARSRRVLALPPEILGEIFFFCLPFDKNLLVTPDPRGAPLILCKVCRQWRSIALATPKLWSSIYFESEEALPESAALYVDFCRDWISRAGGTPLSFWLHANASDPAVDSLLQIISGVSQQWQNIDIRDLPLSFPADRKYPLLEKLNLSPPSDHPVLSFCDAPRLRDVFISEYTTRVQLPWHQLTKFGTLSMRIEACLDLLRHASNLAEAHLRISPYDASALPDTIFSLPRLHYLNLSVPWVDDEYTEMVELPMMPMTLLKCLKTPALKALALGFEYPWNDDLVDISPFLAFVSQSSFHLHALTLSVIPTTADALMDCLKATPSVIRLKLHISPSIVDMDPVFAEFTGHDKFLPNLESLQISLWLRSPTQTVDASLVVNMLIWRCVTSKVARLRSFWLAVLGKRELEESIKSYIEAHPVFPELEALGTELRFGERNYLHSFMEVS</sequence>
<evidence type="ECO:0000313" key="1">
    <source>
        <dbReference type="EMBL" id="KAJ7311444.1"/>
    </source>
</evidence>